<dbReference type="Proteomes" id="UP001367922">
    <property type="component" value="Unassembled WGS sequence"/>
</dbReference>
<accession>A0ABU8FR06</accession>
<organism evidence="1 2">
    <name type="scientific">Bacillus yunxiaonensis</name>
    <dbReference type="NCBI Taxonomy" id="3127665"/>
    <lineage>
        <taxon>Bacteria</taxon>
        <taxon>Bacillati</taxon>
        <taxon>Bacillota</taxon>
        <taxon>Bacilli</taxon>
        <taxon>Bacillales</taxon>
        <taxon>Bacillaceae</taxon>
        <taxon>Bacillus</taxon>
    </lineage>
</organism>
<sequence length="146" mass="16331">MFRIVDYQATEPLRKIDETKAFTIPQSPKKVKLADLQVHIPKKHARENHVELIFTVGIKGITGIAQIVFRVFRDDQEIFVAQQGIESADSEQFYIVTFQAIDTNVKAGSHKYRVTAENITPGTTAAVVGPLSFSALAIAKDHDRHE</sequence>
<dbReference type="RefSeq" id="WP_336481347.1">
    <property type="nucleotide sequence ID" value="NZ_JBAWSV010000001.1"/>
</dbReference>
<evidence type="ECO:0000313" key="2">
    <source>
        <dbReference type="Proteomes" id="UP001367922"/>
    </source>
</evidence>
<dbReference type="EMBL" id="JBAWSV010000001">
    <property type="protein sequence ID" value="MEI4828422.1"/>
    <property type="molecule type" value="Genomic_DNA"/>
</dbReference>
<reference evidence="1 2" key="1">
    <citation type="submission" date="2024-01" db="EMBL/GenBank/DDBJ databases">
        <title>Seven novel Bacillus-like species.</title>
        <authorList>
            <person name="Liu G."/>
        </authorList>
    </citation>
    <scope>NUCLEOTIDE SEQUENCE [LARGE SCALE GENOMIC DNA]</scope>
    <source>
        <strain evidence="1 2">FJAT-53711</strain>
    </source>
</reference>
<evidence type="ECO:0000313" key="1">
    <source>
        <dbReference type="EMBL" id="MEI4828422.1"/>
    </source>
</evidence>
<protein>
    <submittedName>
        <fullName evidence="1">Exosporium protein C</fullName>
    </submittedName>
</protein>
<comment type="caution">
    <text evidence="1">The sequence shown here is derived from an EMBL/GenBank/DDBJ whole genome shotgun (WGS) entry which is preliminary data.</text>
</comment>
<proteinExistence type="predicted"/>
<keyword evidence="2" id="KW-1185">Reference proteome</keyword>
<name>A0ABU8FR06_9BACI</name>
<gene>
    <name evidence="1" type="ORF">WAX78_02965</name>
</gene>